<accession>A0A835JHI7</accession>
<feature type="region of interest" description="Disordered" evidence="8">
    <location>
        <begin position="54"/>
        <end position="121"/>
    </location>
</feature>
<evidence type="ECO:0000256" key="8">
    <source>
        <dbReference type="SAM" id="MobiDB-lite"/>
    </source>
</evidence>
<evidence type="ECO:0000256" key="6">
    <source>
        <dbReference type="ARBA" id="ARBA00022840"/>
    </source>
</evidence>
<dbReference type="AlphaFoldDB" id="A0A835JHI7"/>
<evidence type="ECO:0000313" key="13">
    <source>
        <dbReference type="Proteomes" id="UP000657918"/>
    </source>
</evidence>
<dbReference type="SUPFAM" id="SSF52540">
    <property type="entry name" value="P-loop containing nucleoside triphosphate hydrolases"/>
    <property type="match status" value="1"/>
</dbReference>
<keyword evidence="4" id="KW-0378">Hydrolase</keyword>
<dbReference type="InterPro" id="IPR041677">
    <property type="entry name" value="DNA2/NAM7_AAA_11"/>
</dbReference>
<keyword evidence="6" id="KW-0067">ATP-binding</keyword>
<keyword evidence="9" id="KW-0472">Membrane</keyword>
<dbReference type="GO" id="GO:0043139">
    <property type="term" value="F:5'-3' DNA helicase activity"/>
    <property type="evidence" value="ECO:0007669"/>
    <property type="project" value="TreeGrafter"/>
</dbReference>
<evidence type="ECO:0000313" key="12">
    <source>
        <dbReference type="EMBL" id="KAF9670363.1"/>
    </source>
</evidence>
<dbReference type="Proteomes" id="UP000657918">
    <property type="component" value="Unassembled WGS sequence"/>
</dbReference>
<keyword evidence="5" id="KW-0347">Helicase</keyword>
<dbReference type="PANTHER" id="PTHR43788:SF3">
    <property type="entry name" value="P-LOOP CONTAINING NUCLEOSIDE TRIPHOSPHATE HYDROLASES SUPERFAMILY PROTEIN"/>
    <property type="match status" value="1"/>
</dbReference>
<feature type="domain" description="AAA+ ATPase" evidence="10">
    <location>
        <begin position="563"/>
        <end position="778"/>
    </location>
</feature>
<feature type="domain" description="Helicase ATP-binding" evidence="11">
    <location>
        <begin position="544"/>
        <end position="786"/>
    </location>
</feature>
<keyword evidence="9" id="KW-0812">Transmembrane</keyword>
<dbReference type="SMART" id="SM00382">
    <property type="entry name" value="AAA"/>
    <property type="match status" value="1"/>
</dbReference>
<feature type="compositionally biased region" description="Polar residues" evidence="8">
    <location>
        <begin position="85"/>
        <end position="102"/>
    </location>
</feature>
<evidence type="ECO:0000256" key="7">
    <source>
        <dbReference type="ARBA" id="ARBA00048432"/>
    </source>
</evidence>
<dbReference type="InterPro" id="IPR047187">
    <property type="entry name" value="SF1_C_Upf1"/>
</dbReference>
<dbReference type="GO" id="GO:0016787">
    <property type="term" value="F:hydrolase activity"/>
    <property type="evidence" value="ECO:0007669"/>
    <property type="project" value="UniProtKB-KW"/>
</dbReference>
<reference evidence="12 13" key="1">
    <citation type="submission" date="2020-10" db="EMBL/GenBank/DDBJ databases">
        <title>Plant Genome Project.</title>
        <authorList>
            <person name="Zhang R.-G."/>
        </authorList>
    </citation>
    <scope>NUCLEOTIDE SEQUENCE [LARGE SCALE GENOMIC DNA]</scope>
    <source>
        <strain evidence="12">FAFU-HL-1</strain>
        <tissue evidence="12">Leaf</tissue>
    </source>
</reference>
<dbReference type="Gene3D" id="2.40.30.270">
    <property type="match status" value="1"/>
</dbReference>
<proteinExistence type="inferred from homology"/>
<dbReference type="InterPro" id="IPR003593">
    <property type="entry name" value="AAA+_ATPase"/>
</dbReference>
<dbReference type="InterPro" id="IPR027417">
    <property type="entry name" value="P-loop_NTPase"/>
</dbReference>
<dbReference type="Pfam" id="PF13087">
    <property type="entry name" value="AAA_12"/>
    <property type="match status" value="1"/>
</dbReference>
<comment type="caution">
    <text evidence="12">The sequence shown here is derived from an EMBL/GenBank/DDBJ whole genome shotgun (WGS) entry which is preliminary data.</text>
</comment>
<dbReference type="GO" id="GO:0005681">
    <property type="term" value="C:spliceosomal complex"/>
    <property type="evidence" value="ECO:0007669"/>
    <property type="project" value="UniProtKB-KW"/>
</dbReference>
<dbReference type="GO" id="GO:0005524">
    <property type="term" value="F:ATP binding"/>
    <property type="evidence" value="ECO:0007669"/>
    <property type="project" value="UniProtKB-KW"/>
</dbReference>
<feature type="compositionally biased region" description="Basic residues" evidence="8">
    <location>
        <begin position="68"/>
        <end position="78"/>
    </location>
</feature>
<keyword evidence="9" id="KW-1133">Transmembrane helix</keyword>
<evidence type="ECO:0000256" key="4">
    <source>
        <dbReference type="ARBA" id="ARBA00022801"/>
    </source>
</evidence>
<dbReference type="Pfam" id="PF13086">
    <property type="entry name" value="AAA_11"/>
    <property type="match status" value="1"/>
</dbReference>
<evidence type="ECO:0008006" key="14">
    <source>
        <dbReference type="Google" id="ProtNLM"/>
    </source>
</evidence>
<dbReference type="FunFam" id="3.40.50.300:FF:001868">
    <property type="entry name" value="DNA helicase A"/>
    <property type="match status" value="1"/>
</dbReference>
<dbReference type="InterPro" id="IPR050534">
    <property type="entry name" value="Coronavir_polyprotein_1ab"/>
</dbReference>
<gene>
    <name evidence="12" type="ORF">SADUNF_Sadunf13G0060500</name>
</gene>
<feature type="transmembrane region" description="Helical" evidence="9">
    <location>
        <begin position="455"/>
        <end position="481"/>
    </location>
</feature>
<keyword evidence="2" id="KW-0747">Spliceosome</keyword>
<dbReference type="PANTHER" id="PTHR43788">
    <property type="entry name" value="DNA2/NAM7 HELICASE FAMILY MEMBER"/>
    <property type="match status" value="1"/>
</dbReference>
<dbReference type="SMART" id="SM00487">
    <property type="entry name" value="DEXDc"/>
    <property type="match status" value="1"/>
</dbReference>
<evidence type="ECO:0000259" key="10">
    <source>
        <dbReference type="SMART" id="SM00382"/>
    </source>
</evidence>
<protein>
    <recommendedName>
        <fullName evidence="14">Helicase ATP-binding domain-containing protein</fullName>
    </recommendedName>
</protein>
<keyword evidence="2" id="KW-0507">mRNA processing</keyword>
<evidence type="ECO:0000259" key="11">
    <source>
        <dbReference type="SMART" id="SM00487"/>
    </source>
</evidence>
<dbReference type="InterPro" id="IPR014001">
    <property type="entry name" value="Helicase_ATP-bd"/>
</dbReference>
<dbReference type="OrthoDB" id="6513042at2759"/>
<dbReference type="FunFam" id="2.40.30.270:FF:000003">
    <property type="entry name" value="DNA-binding protein SMUBP-2 isoform X2"/>
    <property type="match status" value="1"/>
</dbReference>
<evidence type="ECO:0000256" key="5">
    <source>
        <dbReference type="ARBA" id="ARBA00022806"/>
    </source>
</evidence>
<comment type="similarity">
    <text evidence="1">Belongs to the DNA2/NAM7 helicase family.</text>
</comment>
<dbReference type="InterPro" id="IPR041679">
    <property type="entry name" value="DNA2/NAM7-like_C"/>
</dbReference>
<keyword evidence="3" id="KW-0547">Nucleotide-binding</keyword>
<evidence type="ECO:0000256" key="1">
    <source>
        <dbReference type="ARBA" id="ARBA00007913"/>
    </source>
</evidence>
<evidence type="ECO:0000256" key="3">
    <source>
        <dbReference type="ARBA" id="ARBA00022741"/>
    </source>
</evidence>
<dbReference type="EMBL" id="JADGMS010000013">
    <property type="protein sequence ID" value="KAF9670363.1"/>
    <property type="molecule type" value="Genomic_DNA"/>
</dbReference>
<comment type="catalytic activity">
    <reaction evidence="7">
        <text>ATP + H2O = ADP + phosphate + H(+)</text>
        <dbReference type="Rhea" id="RHEA:13065"/>
        <dbReference type="ChEBI" id="CHEBI:15377"/>
        <dbReference type="ChEBI" id="CHEBI:15378"/>
        <dbReference type="ChEBI" id="CHEBI:30616"/>
        <dbReference type="ChEBI" id="CHEBI:43474"/>
        <dbReference type="ChEBI" id="CHEBI:456216"/>
        <dbReference type="EC" id="3.6.4.12"/>
    </reaction>
    <physiologicalReaction direction="left-to-right" evidence="7">
        <dbReference type="Rhea" id="RHEA:13066"/>
    </physiologicalReaction>
</comment>
<name>A0A835JHI7_9ROSI</name>
<keyword evidence="2" id="KW-0508">mRNA splicing</keyword>
<dbReference type="CDD" id="cd18044">
    <property type="entry name" value="DEXXQc_SMUBP2"/>
    <property type="match status" value="1"/>
</dbReference>
<evidence type="ECO:0000256" key="9">
    <source>
        <dbReference type="SAM" id="Phobius"/>
    </source>
</evidence>
<keyword evidence="13" id="KW-1185">Reference proteome</keyword>
<sequence>METSNILLKQLPSWNCLSLPWPPRHVPISSPHFLGHKSHFLSVSTSQQALTIWNSSSSGSTKHETSTKKRRSLSRSRSRSSSSSTFIDITKPNTTGSCSNNIRAPAPAKQVVREKQEKKKKSVLTLKENGDPLGRKDLGKSVVKWISQAMRAMASEFSSAEAQGEFTELRQRMGPGLTFVIQAQPYLNAVPMPLGLEAICLKACTHYPTLFDHFQRELREVLQDLMRKGLVQDWQKTESWKLLKELANSAQHRVIARKVTHPKPLQGVLGMNLEKAKAIQGRISEFTNQMSELLRIERDAELEFTQEELNAVPTLDESSDSSKPIEFLVSHGQGQQELCDTICNLYAVSTSTGLGGMHLVLFRVEGNHRLPPTTLSPGDMVCVRICDSRGAGATSSVQGFVNNLGEDGCSISVALESRHGDPTFSKLSGKSVRIDRIHGLADAVTYEVFVKCIIFGYPLLACLLLEILFSIVSAVYIYLYLIDCTVLILKRNCEALMLLQKNGLHKKNPSIAVVATLFGDKEDVTWLEENDLASWDEADFDECLGKPFDDSQKRAITLGLNKKRPLLIIQGPPGTGKSDLLKELIALAVGQGERVLVTAPTNAAVDNMVEKLSNIGLNIVRVGNPARISSAVASKSLGDIVNSKLATFRTEFERRKSDLRKDLSHCLKDDSLAAGIRQLLKQLGKTLKKKEKETIREVLSSAQVVLATNTGAADPLIRRLDAFDLVVIDEAGQAIEPSCWIPILQGKRCILAGDQCQLAPVILSRKALEGGLGVSLLERASNLHEGVLATNLTTQYRMNDAISSWASKEMYSGLLKSSATVASHLLVDSPFVKPTWITQCPLLLLDTRMPYGSLSVGCEEHLDPAGTGSFYNEGEADIVVQHVFSLIFSGVRPTAIAVQSPYVAQVQLLRERLDELPEADGVEVATIDSFQGREADAVIISMVRSNTLGAVGFLGDSRRTNVAITRARKHVAVVCDSSTICHNTFLARLLRHIRYFGRVKHAEPGSFGGSGFDMNPMLPSIS</sequence>
<evidence type="ECO:0000256" key="2">
    <source>
        <dbReference type="ARBA" id="ARBA00022728"/>
    </source>
</evidence>
<organism evidence="12 13">
    <name type="scientific">Salix dunnii</name>
    <dbReference type="NCBI Taxonomy" id="1413687"/>
    <lineage>
        <taxon>Eukaryota</taxon>
        <taxon>Viridiplantae</taxon>
        <taxon>Streptophyta</taxon>
        <taxon>Embryophyta</taxon>
        <taxon>Tracheophyta</taxon>
        <taxon>Spermatophyta</taxon>
        <taxon>Magnoliopsida</taxon>
        <taxon>eudicotyledons</taxon>
        <taxon>Gunneridae</taxon>
        <taxon>Pentapetalae</taxon>
        <taxon>rosids</taxon>
        <taxon>fabids</taxon>
        <taxon>Malpighiales</taxon>
        <taxon>Salicaceae</taxon>
        <taxon>Saliceae</taxon>
        <taxon>Salix</taxon>
    </lineage>
</organism>
<dbReference type="Gene3D" id="3.40.50.300">
    <property type="entry name" value="P-loop containing nucleotide triphosphate hydrolases"/>
    <property type="match status" value="2"/>
</dbReference>
<dbReference type="CDD" id="cd18808">
    <property type="entry name" value="SF1_C_Upf1"/>
    <property type="match status" value="1"/>
</dbReference>